<comment type="subcellular location">
    <subcellularLocation>
        <location evidence="2">Membrane</location>
        <topology evidence="2">Multi-pass membrane protein</topology>
    </subcellularLocation>
</comment>
<evidence type="ECO:0000256" key="8">
    <source>
        <dbReference type="ARBA" id="ARBA00022833"/>
    </source>
</evidence>
<feature type="transmembrane region" description="Helical" evidence="12">
    <location>
        <begin position="88"/>
        <end position="107"/>
    </location>
</feature>
<accession>A0A2J0Q851</accession>
<dbReference type="GO" id="GO:0006508">
    <property type="term" value="P:proteolysis"/>
    <property type="evidence" value="ECO:0007669"/>
    <property type="project" value="UniProtKB-KW"/>
</dbReference>
<evidence type="ECO:0000256" key="11">
    <source>
        <dbReference type="ARBA" id="ARBA00023136"/>
    </source>
</evidence>
<feature type="transmembrane region" description="Helical" evidence="12">
    <location>
        <begin position="156"/>
        <end position="184"/>
    </location>
</feature>
<feature type="domain" description="Peptidase M50" evidence="13">
    <location>
        <begin position="35"/>
        <end position="109"/>
    </location>
</feature>
<dbReference type="PANTHER" id="PTHR39188">
    <property type="entry name" value="MEMBRANE-ASSOCIATED ZINC METALLOPROTEASE M50B"/>
    <property type="match status" value="1"/>
</dbReference>
<dbReference type="PANTHER" id="PTHR39188:SF3">
    <property type="entry name" value="STAGE IV SPORULATION PROTEIN FB"/>
    <property type="match status" value="1"/>
</dbReference>
<comment type="similarity">
    <text evidence="3">Belongs to the peptidase M50B family.</text>
</comment>
<dbReference type="CDD" id="cd06160">
    <property type="entry name" value="S2P-M50_like_2"/>
    <property type="match status" value="1"/>
</dbReference>
<dbReference type="AlphaFoldDB" id="A0A2J0Q851"/>
<sequence length="308" mass="35597">MEESQPNIWLSKKLILSIILSLFIFTFLLEKLFLSAILIFSLLIHEYGHYWQMGREGIKKRDMVMIPPLGAMAVSHEPWPSRGAEARIGIAGPIFGMIPAIVFYLIFIISGNYMWLAGVMYVCFVNLFNLLPIGPMDGGRCLKSVLLSINPRFYEAYSAISWIGIIFIFLTISWPIAVFIDFIFLSEEKTKNKRVLNEINTKRKLVEKTQDFIKEVQSSNENQNWKNEETKLRQKKISRWEQEIKTYELILSPEPMKRISLYKYSLTCIATISAYIFILKNSLSAISPIVGEIGSIDFFNNLFNLFPY</sequence>
<dbReference type="Pfam" id="PF02163">
    <property type="entry name" value="Peptidase_M50"/>
    <property type="match status" value="2"/>
</dbReference>
<dbReference type="GO" id="GO:0016020">
    <property type="term" value="C:membrane"/>
    <property type="evidence" value="ECO:0007669"/>
    <property type="project" value="UniProtKB-SubCell"/>
</dbReference>
<evidence type="ECO:0000256" key="3">
    <source>
        <dbReference type="ARBA" id="ARBA00007931"/>
    </source>
</evidence>
<evidence type="ECO:0000313" key="15">
    <source>
        <dbReference type="Proteomes" id="UP000228496"/>
    </source>
</evidence>
<comment type="caution">
    <text evidence="14">The sequence shown here is derived from an EMBL/GenBank/DDBJ whole genome shotgun (WGS) entry which is preliminary data.</text>
</comment>
<keyword evidence="6" id="KW-0479">Metal-binding</keyword>
<evidence type="ECO:0000256" key="4">
    <source>
        <dbReference type="ARBA" id="ARBA00022670"/>
    </source>
</evidence>
<comment type="cofactor">
    <cofactor evidence="1">
        <name>Zn(2+)</name>
        <dbReference type="ChEBI" id="CHEBI:29105"/>
    </cofactor>
</comment>
<proteinExistence type="inferred from homology"/>
<gene>
    <name evidence="14" type="ORF">COV29_01120</name>
</gene>
<protein>
    <recommendedName>
        <fullName evidence="13">Peptidase M50 domain-containing protein</fullName>
    </recommendedName>
</protein>
<feature type="transmembrane region" description="Helical" evidence="12">
    <location>
        <begin position="114"/>
        <end position="136"/>
    </location>
</feature>
<evidence type="ECO:0000256" key="1">
    <source>
        <dbReference type="ARBA" id="ARBA00001947"/>
    </source>
</evidence>
<keyword evidence="11 12" id="KW-0472">Membrane</keyword>
<evidence type="ECO:0000256" key="9">
    <source>
        <dbReference type="ARBA" id="ARBA00022989"/>
    </source>
</evidence>
<keyword evidence="10" id="KW-0482">Metalloprotease</keyword>
<evidence type="ECO:0000259" key="13">
    <source>
        <dbReference type="Pfam" id="PF02163"/>
    </source>
</evidence>
<organism evidence="14 15">
    <name type="scientific">Candidatus Yanofskybacteria bacterium CG10_big_fil_rev_8_21_14_0_10_36_16</name>
    <dbReference type="NCBI Taxonomy" id="1975096"/>
    <lineage>
        <taxon>Bacteria</taxon>
        <taxon>Candidatus Yanofskyibacteriota</taxon>
    </lineage>
</organism>
<evidence type="ECO:0000256" key="6">
    <source>
        <dbReference type="ARBA" id="ARBA00022723"/>
    </source>
</evidence>
<dbReference type="GO" id="GO:0008237">
    <property type="term" value="F:metallopeptidase activity"/>
    <property type="evidence" value="ECO:0007669"/>
    <property type="project" value="UniProtKB-KW"/>
</dbReference>
<name>A0A2J0Q851_9BACT</name>
<feature type="transmembrane region" description="Helical" evidence="12">
    <location>
        <begin position="261"/>
        <end position="278"/>
    </location>
</feature>
<keyword evidence="8" id="KW-0862">Zinc</keyword>
<keyword evidence="4" id="KW-0645">Protease</keyword>
<keyword evidence="7" id="KW-0378">Hydrolase</keyword>
<evidence type="ECO:0000256" key="10">
    <source>
        <dbReference type="ARBA" id="ARBA00023049"/>
    </source>
</evidence>
<keyword evidence="5 12" id="KW-0812">Transmembrane</keyword>
<dbReference type="EMBL" id="PCXQ01000003">
    <property type="protein sequence ID" value="PJE51339.1"/>
    <property type="molecule type" value="Genomic_DNA"/>
</dbReference>
<evidence type="ECO:0000256" key="2">
    <source>
        <dbReference type="ARBA" id="ARBA00004141"/>
    </source>
</evidence>
<dbReference type="InterPro" id="IPR008915">
    <property type="entry name" value="Peptidase_M50"/>
</dbReference>
<dbReference type="GO" id="GO:0046872">
    <property type="term" value="F:metal ion binding"/>
    <property type="evidence" value="ECO:0007669"/>
    <property type="project" value="UniProtKB-KW"/>
</dbReference>
<feature type="domain" description="Peptidase M50" evidence="13">
    <location>
        <begin position="115"/>
        <end position="170"/>
    </location>
</feature>
<dbReference type="Proteomes" id="UP000228496">
    <property type="component" value="Unassembled WGS sequence"/>
</dbReference>
<keyword evidence="9 12" id="KW-1133">Transmembrane helix</keyword>
<evidence type="ECO:0000256" key="5">
    <source>
        <dbReference type="ARBA" id="ARBA00022692"/>
    </source>
</evidence>
<evidence type="ECO:0000256" key="7">
    <source>
        <dbReference type="ARBA" id="ARBA00022801"/>
    </source>
</evidence>
<evidence type="ECO:0000313" key="14">
    <source>
        <dbReference type="EMBL" id="PJE51339.1"/>
    </source>
</evidence>
<evidence type="ECO:0000256" key="12">
    <source>
        <dbReference type="SAM" id="Phobius"/>
    </source>
</evidence>
<feature type="transmembrane region" description="Helical" evidence="12">
    <location>
        <begin position="14"/>
        <end position="44"/>
    </location>
</feature>
<reference evidence="14 15" key="1">
    <citation type="submission" date="2017-09" db="EMBL/GenBank/DDBJ databases">
        <title>Depth-based differentiation of microbial function through sediment-hosted aquifers and enrichment of novel symbionts in the deep terrestrial subsurface.</title>
        <authorList>
            <person name="Probst A.J."/>
            <person name="Ladd B."/>
            <person name="Jarett J.K."/>
            <person name="Geller-Mcgrath D.E."/>
            <person name="Sieber C.M."/>
            <person name="Emerson J.B."/>
            <person name="Anantharaman K."/>
            <person name="Thomas B.C."/>
            <person name="Malmstrom R."/>
            <person name="Stieglmeier M."/>
            <person name="Klingl A."/>
            <person name="Woyke T."/>
            <person name="Ryan C.M."/>
            <person name="Banfield J.F."/>
        </authorList>
    </citation>
    <scope>NUCLEOTIDE SEQUENCE [LARGE SCALE GENOMIC DNA]</scope>
    <source>
        <strain evidence="14">CG10_big_fil_rev_8_21_14_0_10_36_16</strain>
    </source>
</reference>